<dbReference type="OrthoDB" id="10250509at2759"/>
<dbReference type="InterPro" id="IPR050792">
    <property type="entry name" value="ADP-ribosylglycohydrolase"/>
</dbReference>
<gene>
    <name evidence="10" type="ORF">DPMN_026480</name>
</gene>
<comment type="function">
    <text evidence="3">Specifically acts as an arginine mono-ADP-ribosylhydrolase by mediating the removal of mono-ADP-ribose attached to arginine residues on proteins.</text>
</comment>
<dbReference type="GO" id="GO:0003875">
    <property type="term" value="F:ADP-ribosylarginine hydrolase activity"/>
    <property type="evidence" value="ECO:0007669"/>
    <property type="project" value="UniProtKB-EC"/>
</dbReference>
<accession>A0A9D4RCM2</accession>
<feature type="compositionally biased region" description="Polar residues" evidence="9">
    <location>
        <begin position="444"/>
        <end position="458"/>
    </location>
</feature>
<feature type="binding site" evidence="8">
    <location>
        <position position="319"/>
    </location>
    <ligand>
        <name>Mg(2+)</name>
        <dbReference type="ChEBI" id="CHEBI:18420"/>
        <label>1</label>
    </ligand>
</feature>
<dbReference type="PANTHER" id="PTHR16222:SF26">
    <property type="entry name" value="ADP-RIBOSYLHYDROLASE ARH1"/>
    <property type="match status" value="1"/>
</dbReference>
<reference evidence="10" key="2">
    <citation type="submission" date="2020-11" db="EMBL/GenBank/DDBJ databases">
        <authorList>
            <person name="McCartney M.A."/>
            <person name="Auch B."/>
            <person name="Kono T."/>
            <person name="Mallez S."/>
            <person name="Becker A."/>
            <person name="Gohl D.M."/>
            <person name="Silverstein K.A.T."/>
            <person name="Koren S."/>
            <person name="Bechman K.B."/>
            <person name="Herman A."/>
            <person name="Abrahante J.E."/>
            <person name="Garbe J."/>
        </authorList>
    </citation>
    <scope>NUCLEOTIDE SEQUENCE</scope>
    <source>
        <strain evidence="10">Duluth1</strain>
        <tissue evidence="10">Whole animal</tissue>
    </source>
</reference>
<protein>
    <recommendedName>
        <fullName evidence="5">ADP-ribosylhydrolase ARH1</fullName>
        <ecNumber evidence="4">3.2.2.19</ecNumber>
    </recommendedName>
    <alternativeName>
        <fullName evidence="6">ADP-ribose-L-arginine cleaving enzyme</fullName>
    </alternativeName>
    <alternativeName>
        <fullName evidence="7">[Protein ADP-ribosylarginine] hydrolase</fullName>
    </alternativeName>
</protein>
<evidence type="ECO:0000256" key="5">
    <source>
        <dbReference type="ARBA" id="ARBA00049773"/>
    </source>
</evidence>
<evidence type="ECO:0000313" key="10">
    <source>
        <dbReference type="EMBL" id="KAH3863491.1"/>
    </source>
</evidence>
<evidence type="ECO:0000256" key="6">
    <source>
        <dbReference type="ARBA" id="ARBA00049798"/>
    </source>
</evidence>
<feature type="region of interest" description="Disordered" evidence="9">
    <location>
        <begin position="433"/>
        <end position="458"/>
    </location>
</feature>
<dbReference type="EMBL" id="JAIWYP010000002">
    <property type="protein sequence ID" value="KAH3863491.1"/>
    <property type="molecule type" value="Genomic_DNA"/>
</dbReference>
<dbReference type="SUPFAM" id="SSF101478">
    <property type="entry name" value="ADP-ribosylglycohydrolase"/>
    <property type="match status" value="1"/>
</dbReference>
<organism evidence="10 11">
    <name type="scientific">Dreissena polymorpha</name>
    <name type="common">Zebra mussel</name>
    <name type="synonym">Mytilus polymorpha</name>
    <dbReference type="NCBI Taxonomy" id="45954"/>
    <lineage>
        <taxon>Eukaryota</taxon>
        <taxon>Metazoa</taxon>
        <taxon>Spiralia</taxon>
        <taxon>Lophotrochozoa</taxon>
        <taxon>Mollusca</taxon>
        <taxon>Bivalvia</taxon>
        <taxon>Autobranchia</taxon>
        <taxon>Heteroconchia</taxon>
        <taxon>Euheterodonta</taxon>
        <taxon>Imparidentia</taxon>
        <taxon>Neoheterodontei</taxon>
        <taxon>Myida</taxon>
        <taxon>Dreissenoidea</taxon>
        <taxon>Dreissenidae</taxon>
        <taxon>Dreissena</taxon>
    </lineage>
</organism>
<feature type="binding site" evidence="8">
    <location>
        <position position="321"/>
    </location>
    <ligand>
        <name>Mg(2+)</name>
        <dbReference type="ChEBI" id="CHEBI:18420"/>
        <label>1</label>
    </ligand>
</feature>
<keyword evidence="2" id="KW-0378">Hydrolase</keyword>
<dbReference type="PANTHER" id="PTHR16222">
    <property type="entry name" value="ADP-RIBOSYLGLYCOHYDROLASE"/>
    <property type="match status" value="1"/>
</dbReference>
<evidence type="ECO:0000256" key="7">
    <source>
        <dbReference type="ARBA" id="ARBA00049810"/>
    </source>
</evidence>
<dbReference type="AlphaFoldDB" id="A0A9D4RCM2"/>
<evidence type="ECO:0000256" key="9">
    <source>
        <dbReference type="SAM" id="MobiDB-lite"/>
    </source>
</evidence>
<dbReference type="InterPro" id="IPR036705">
    <property type="entry name" value="Ribosyl_crysJ1_sf"/>
</dbReference>
<comment type="cofactor">
    <cofactor evidence="8">
        <name>Mg(2+)</name>
        <dbReference type="ChEBI" id="CHEBI:18420"/>
    </cofactor>
    <text evidence="8">Binds 2 magnesium ions per subunit.</text>
</comment>
<name>A0A9D4RCM2_DREPO</name>
<evidence type="ECO:0000256" key="3">
    <source>
        <dbReference type="ARBA" id="ARBA00049582"/>
    </source>
</evidence>
<comment type="similarity">
    <text evidence="1">Belongs to the ADP-ribosylglycohydrolase family.</text>
</comment>
<evidence type="ECO:0000313" key="11">
    <source>
        <dbReference type="Proteomes" id="UP000828390"/>
    </source>
</evidence>
<feature type="region of interest" description="Disordered" evidence="9">
    <location>
        <begin position="369"/>
        <end position="403"/>
    </location>
</feature>
<dbReference type="Proteomes" id="UP000828390">
    <property type="component" value="Unassembled WGS sequence"/>
</dbReference>
<keyword evidence="8" id="KW-0460">Magnesium</keyword>
<comment type="caution">
    <text evidence="10">The sequence shown here is derived from an EMBL/GenBank/DDBJ whole genome shotgun (WGS) entry which is preliminary data.</text>
</comment>
<dbReference type="InterPro" id="IPR005502">
    <property type="entry name" value="Ribosyl_crysJ1"/>
</dbReference>
<feature type="binding site" evidence="8">
    <location>
        <position position="69"/>
    </location>
    <ligand>
        <name>Mg(2+)</name>
        <dbReference type="ChEBI" id="CHEBI:18420"/>
        <label>1</label>
    </ligand>
</feature>
<dbReference type="GO" id="GO:0046872">
    <property type="term" value="F:metal ion binding"/>
    <property type="evidence" value="ECO:0007669"/>
    <property type="project" value="UniProtKB-KW"/>
</dbReference>
<evidence type="ECO:0000256" key="4">
    <source>
        <dbReference type="ARBA" id="ARBA00049725"/>
    </source>
</evidence>
<dbReference type="Pfam" id="PF03747">
    <property type="entry name" value="ADP_ribosyl_GH"/>
    <property type="match status" value="1"/>
</dbReference>
<keyword evidence="11" id="KW-1185">Reference proteome</keyword>
<dbReference type="Gene3D" id="1.10.4080.10">
    <property type="entry name" value="ADP-ribosylation/Crystallin J1"/>
    <property type="match status" value="1"/>
</dbReference>
<feature type="binding site" evidence="8">
    <location>
        <position position="70"/>
    </location>
    <ligand>
        <name>Mg(2+)</name>
        <dbReference type="ChEBI" id="CHEBI:18420"/>
        <label>1</label>
    </ligand>
</feature>
<sequence>MGENALVKDETLKQKYVAAMVLGAVGDSLGYYNGRWEFERSGERIHTELKRLGGLDALEVCPPKWIVSDDTVMHIATGRALVQYGHRANFEDLFQTLAFEYKQCMTDMNGREPGLTCAEACEKLDPWKTGGWRIPFNDRAGGCGAAMRAMCIGLRYPHEDQLDDLIKVSIEAGRMTHHHPTGYLGSLTSALFMSYAIRGKQLREWGAALIQNVVVMAKEYIEKDCVYNCDNVKHWSYFTERWNEYLRLRNIADGKSEPIFPEYYKTNVNKRDQFYTFISYDNWGGSSGHDAPLIAYDAILECNGNWQTLCERGIFHGGDSDSTGIIAGSLFGALYGFNGVPEGNHSHVEKLADLVKIGESLFNLSFGKTSPGQCGNEANEPCTDVEQENPKSASGGEEETHRKENQMAFDQINGDTTNARDCGKDTVIDEDAREEFNKKPHGSNAVTDVRNVNGSANVPTEEVFETNIDTNDTTVNYGSVQGVDRKSNGDCSTHIIAGTMETHL</sequence>
<dbReference type="EC" id="3.2.2.19" evidence="4"/>
<evidence type="ECO:0000256" key="1">
    <source>
        <dbReference type="ARBA" id="ARBA00010702"/>
    </source>
</evidence>
<keyword evidence="8" id="KW-0479">Metal-binding</keyword>
<reference evidence="10" key="1">
    <citation type="journal article" date="2019" name="bioRxiv">
        <title>The Genome of the Zebra Mussel, Dreissena polymorpha: A Resource for Invasive Species Research.</title>
        <authorList>
            <person name="McCartney M.A."/>
            <person name="Auch B."/>
            <person name="Kono T."/>
            <person name="Mallez S."/>
            <person name="Zhang Y."/>
            <person name="Obille A."/>
            <person name="Becker A."/>
            <person name="Abrahante J.E."/>
            <person name="Garbe J."/>
            <person name="Badalamenti J.P."/>
            <person name="Herman A."/>
            <person name="Mangelson H."/>
            <person name="Liachko I."/>
            <person name="Sullivan S."/>
            <person name="Sone E.D."/>
            <person name="Koren S."/>
            <person name="Silverstein K.A.T."/>
            <person name="Beckman K.B."/>
            <person name="Gohl D.M."/>
        </authorList>
    </citation>
    <scope>NUCLEOTIDE SEQUENCE</scope>
    <source>
        <strain evidence="10">Duluth1</strain>
        <tissue evidence="10">Whole animal</tissue>
    </source>
</reference>
<evidence type="ECO:0000256" key="2">
    <source>
        <dbReference type="ARBA" id="ARBA00022801"/>
    </source>
</evidence>
<feature type="binding site" evidence="8">
    <location>
        <position position="322"/>
    </location>
    <ligand>
        <name>Mg(2+)</name>
        <dbReference type="ChEBI" id="CHEBI:18420"/>
        <label>1</label>
    </ligand>
</feature>
<evidence type="ECO:0000256" key="8">
    <source>
        <dbReference type="PIRSR" id="PIRSR605502-1"/>
    </source>
</evidence>
<feature type="binding site" evidence="8">
    <location>
        <position position="68"/>
    </location>
    <ligand>
        <name>Mg(2+)</name>
        <dbReference type="ChEBI" id="CHEBI:18420"/>
        <label>1</label>
    </ligand>
</feature>
<proteinExistence type="inferred from homology"/>